<evidence type="ECO:0000256" key="4">
    <source>
        <dbReference type="ARBA" id="ARBA00022692"/>
    </source>
</evidence>
<evidence type="ECO:0000256" key="10">
    <source>
        <dbReference type="ARBA" id="ARBA00023224"/>
    </source>
</evidence>
<evidence type="ECO:0000313" key="15">
    <source>
        <dbReference type="Proteomes" id="UP000015104"/>
    </source>
</evidence>
<keyword evidence="3" id="KW-1003">Cell membrane</keyword>
<evidence type="ECO:0000256" key="8">
    <source>
        <dbReference type="ARBA" id="ARBA00023170"/>
    </source>
</evidence>
<keyword evidence="6" id="KW-0297">G-protein coupled receptor</keyword>
<reference evidence="15" key="1">
    <citation type="submission" date="2011-08" db="EMBL/GenBank/DDBJ databases">
        <authorList>
            <person name="Rombauts S."/>
        </authorList>
    </citation>
    <scope>NUCLEOTIDE SEQUENCE</scope>
    <source>
        <strain evidence="15">London</strain>
    </source>
</reference>
<keyword evidence="10" id="KW-0807">Transducer</keyword>
<dbReference type="EMBL" id="CAEY01000207">
    <property type="status" value="NOT_ANNOTATED_CDS"/>
    <property type="molecule type" value="Genomic_DNA"/>
</dbReference>
<dbReference type="Pfam" id="PF00001">
    <property type="entry name" value="7tm_1"/>
    <property type="match status" value="1"/>
</dbReference>
<dbReference type="SUPFAM" id="SSF81321">
    <property type="entry name" value="Family A G protein-coupled receptor-like"/>
    <property type="match status" value="1"/>
</dbReference>
<evidence type="ECO:0000256" key="12">
    <source>
        <dbReference type="SAM" id="Phobius"/>
    </source>
</evidence>
<feature type="region of interest" description="Disordered" evidence="11">
    <location>
        <begin position="459"/>
        <end position="488"/>
    </location>
</feature>
<keyword evidence="5 12" id="KW-1133">Transmembrane helix</keyword>
<feature type="transmembrane region" description="Helical" evidence="12">
    <location>
        <begin position="507"/>
        <end position="529"/>
    </location>
</feature>
<evidence type="ECO:0000313" key="14">
    <source>
        <dbReference type="EnsemblMetazoa" id="tetur14g01110.1"/>
    </source>
</evidence>
<keyword evidence="7 12" id="KW-0472">Membrane</keyword>
<dbReference type="Proteomes" id="UP000015104">
    <property type="component" value="Unassembled WGS sequence"/>
</dbReference>
<feature type="domain" description="G-protein coupled receptors family 1 profile" evidence="13">
    <location>
        <begin position="501"/>
        <end position="561"/>
    </location>
</feature>
<dbReference type="GO" id="GO:0004930">
    <property type="term" value="F:G protein-coupled receptor activity"/>
    <property type="evidence" value="ECO:0007669"/>
    <property type="project" value="UniProtKB-KW"/>
</dbReference>
<dbReference type="PANTHER" id="PTHR24248">
    <property type="entry name" value="ADRENERGIC RECEPTOR-RELATED G-PROTEIN COUPLED RECEPTOR"/>
    <property type="match status" value="1"/>
</dbReference>
<feature type="compositionally biased region" description="Polar residues" evidence="11">
    <location>
        <begin position="459"/>
        <end position="468"/>
    </location>
</feature>
<keyword evidence="9" id="KW-0325">Glycoprotein</keyword>
<reference evidence="14" key="2">
    <citation type="submission" date="2015-06" db="UniProtKB">
        <authorList>
            <consortium name="EnsemblMetazoa"/>
        </authorList>
    </citation>
    <scope>IDENTIFICATION</scope>
</reference>
<dbReference type="GO" id="GO:0005886">
    <property type="term" value="C:plasma membrane"/>
    <property type="evidence" value="ECO:0007669"/>
    <property type="project" value="UniProtKB-SubCell"/>
</dbReference>
<evidence type="ECO:0000256" key="9">
    <source>
        <dbReference type="ARBA" id="ARBA00023180"/>
    </source>
</evidence>
<dbReference type="EnsemblMetazoa" id="tetur14g01110.1">
    <property type="protein sequence ID" value="tetur14g01110.1"/>
    <property type="gene ID" value="tetur14g01110"/>
</dbReference>
<feature type="transmembrane region" description="Helical" evidence="12">
    <location>
        <begin position="221"/>
        <end position="240"/>
    </location>
</feature>
<evidence type="ECO:0000259" key="13">
    <source>
        <dbReference type="PROSITE" id="PS50262"/>
    </source>
</evidence>
<keyword evidence="15" id="KW-1185">Reference proteome</keyword>
<evidence type="ECO:0000256" key="1">
    <source>
        <dbReference type="ARBA" id="ARBA00004651"/>
    </source>
</evidence>
<evidence type="ECO:0000256" key="5">
    <source>
        <dbReference type="ARBA" id="ARBA00022989"/>
    </source>
</evidence>
<dbReference type="eggNOG" id="KOG3656">
    <property type="taxonomic scope" value="Eukaryota"/>
</dbReference>
<evidence type="ECO:0000256" key="11">
    <source>
        <dbReference type="SAM" id="MobiDB-lite"/>
    </source>
</evidence>
<name>T1KL44_TETUR</name>
<accession>T1KL44</accession>
<feature type="transmembrane region" description="Helical" evidence="12">
    <location>
        <begin position="541"/>
        <end position="564"/>
    </location>
</feature>
<evidence type="ECO:0000256" key="7">
    <source>
        <dbReference type="ARBA" id="ARBA00023136"/>
    </source>
</evidence>
<dbReference type="PROSITE" id="PS50262">
    <property type="entry name" value="G_PROTEIN_RECEP_F1_2"/>
    <property type="match status" value="1"/>
</dbReference>
<keyword evidence="8" id="KW-0675">Receptor</keyword>
<evidence type="ECO:0000256" key="2">
    <source>
        <dbReference type="ARBA" id="ARBA00010663"/>
    </source>
</evidence>
<dbReference type="PANTHER" id="PTHR24248:SF174">
    <property type="entry name" value="TYRAMINE_OCTOPAMINE RECEPTOR"/>
    <property type="match status" value="1"/>
</dbReference>
<feature type="compositionally biased region" description="Polar residues" evidence="11">
    <location>
        <begin position="475"/>
        <end position="488"/>
    </location>
</feature>
<comment type="subcellular location">
    <subcellularLocation>
        <location evidence="1">Cell membrane</location>
        <topology evidence="1">Multi-pass membrane protein</topology>
    </subcellularLocation>
</comment>
<dbReference type="InterPro" id="IPR000276">
    <property type="entry name" value="GPCR_Rhodpsn"/>
</dbReference>
<proteinExistence type="inferred from homology"/>
<dbReference type="STRING" id="32264.T1KL44"/>
<dbReference type="AlphaFoldDB" id="T1KL44"/>
<organism evidence="14 15">
    <name type="scientific">Tetranychus urticae</name>
    <name type="common">Two-spotted spider mite</name>
    <dbReference type="NCBI Taxonomy" id="32264"/>
    <lineage>
        <taxon>Eukaryota</taxon>
        <taxon>Metazoa</taxon>
        <taxon>Ecdysozoa</taxon>
        <taxon>Arthropoda</taxon>
        <taxon>Chelicerata</taxon>
        <taxon>Arachnida</taxon>
        <taxon>Acari</taxon>
        <taxon>Acariformes</taxon>
        <taxon>Trombidiformes</taxon>
        <taxon>Prostigmata</taxon>
        <taxon>Eleutherengona</taxon>
        <taxon>Raphignathae</taxon>
        <taxon>Tetranychoidea</taxon>
        <taxon>Tetranychidae</taxon>
        <taxon>Tetranychus</taxon>
    </lineage>
</organism>
<feature type="region of interest" description="Disordered" evidence="11">
    <location>
        <begin position="393"/>
        <end position="413"/>
    </location>
</feature>
<dbReference type="Gene3D" id="1.20.1070.10">
    <property type="entry name" value="Rhodopsin 7-helix transmembrane proteins"/>
    <property type="match status" value="1"/>
</dbReference>
<dbReference type="PRINTS" id="PR00237">
    <property type="entry name" value="GPCRRHODOPSN"/>
</dbReference>
<dbReference type="HOGENOM" id="CLU_702718_0_0_1"/>
<protein>
    <recommendedName>
        <fullName evidence="13">G-protein coupled receptors family 1 profile domain-containing protein</fullName>
    </recommendedName>
</protein>
<dbReference type="InterPro" id="IPR017452">
    <property type="entry name" value="GPCR_Rhodpsn_7TM"/>
</dbReference>
<comment type="similarity">
    <text evidence="2">Belongs to the G-protein coupled receptor 1 family.</text>
</comment>
<evidence type="ECO:0000256" key="3">
    <source>
        <dbReference type="ARBA" id="ARBA00022475"/>
    </source>
</evidence>
<sequence>MDAEDNRCSDKIRLSDEDYHDIAIDWSNESFDFRKQLFHQLSAYTGILVIHQEYVSVYNVDDHRCAGIKNAECRNGYGNDYYGWRYDTKERAMRALHDGDCFLLETEMVSDGFYPGIYCMYELVHRDHVSETGCNHRYCHYLGSRPITKKILELINSDYLQKVLDVEGQTVEDRDTIINRMQLNLNIKHFTELKCSAKILFYPRLGLRIHSNYLRYRGIGIILYSMSFMMLFYWRIYIVASRTTRALKRGYKTTKTGDSETDGSSDKRLTLRMHRGYICEDTGSNASSETPSLMSSLSTDVHNCHQLHPIHGHSHAHHHNLQGYNNRVDDNNNSPSEMSNISSVNNNNNFNALNDTNNSHSNISGNAANSGSTNINSCESHFGNNLVVPKFTPGNANAGSGSGSGGGKGRRKTPITVYRSPRLQVNSIALEGSGSCCEADGQKRRSTCSLASSCSGLTSLTGVESSPSHTRDSGRSNASKSVRFSRRANTGKWQTRRLLAETKAAKTVGIIVGGFIICWFPFFTIYLIRGYCRDQNCVPKLLLTIFTWLGYTNSAVNPIIYGLFSRDFRRAFKNIICKCKYSEETGVTSLIRQIHLPNLFEEDNHDDCMKTDSQEDVH</sequence>
<evidence type="ECO:0000256" key="6">
    <source>
        <dbReference type="ARBA" id="ARBA00023040"/>
    </source>
</evidence>
<keyword evidence="4 12" id="KW-0812">Transmembrane</keyword>